<dbReference type="AlphaFoldDB" id="A0A382DF59"/>
<feature type="non-terminal residue" evidence="2">
    <location>
        <position position="34"/>
    </location>
</feature>
<reference evidence="2" key="1">
    <citation type="submission" date="2018-05" db="EMBL/GenBank/DDBJ databases">
        <authorList>
            <person name="Lanie J.A."/>
            <person name="Ng W.-L."/>
            <person name="Kazmierczak K.M."/>
            <person name="Andrzejewski T.M."/>
            <person name="Davidsen T.M."/>
            <person name="Wayne K.J."/>
            <person name="Tettelin H."/>
            <person name="Glass J.I."/>
            <person name="Rusch D."/>
            <person name="Podicherti R."/>
            <person name="Tsui H.-C.T."/>
            <person name="Winkler M.E."/>
        </authorList>
    </citation>
    <scope>NUCLEOTIDE SEQUENCE</scope>
</reference>
<evidence type="ECO:0000256" key="1">
    <source>
        <dbReference type="SAM" id="MobiDB-lite"/>
    </source>
</evidence>
<name>A0A382DF59_9ZZZZ</name>
<feature type="compositionally biased region" description="Polar residues" evidence="1">
    <location>
        <begin position="23"/>
        <end position="34"/>
    </location>
</feature>
<dbReference type="EMBL" id="UINC01038776">
    <property type="protein sequence ID" value="SVB36263.1"/>
    <property type="molecule type" value="Genomic_DNA"/>
</dbReference>
<evidence type="ECO:0000313" key="2">
    <source>
        <dbReference type="EMBL" id="SVB36263.1"/>
    </source>
</evidence>
<protein>
    <submittedName>
        <fullName evidence="2">Uncharacterized protein</fullName>
    </submittedName>
</protein>
<organism evidence="2">
    <name type="scientific">marine metagenome</name>
    <dbReference type="NCBI Taxonomy" id="408172"/>
    <lineage>
        <taxon>unclassified sequences</taxon>
        <taxon>metagenomes</taxon>
        <taxon>ecological metagenomes</taxon>
    </lineage>
</organism>
<sequence length="34" mass="3716">MHITQNGRPPQNPAAPEEMLSASPRTNMVTINDP</sequence>
<gene>
    <name evidence="2" type="ORF">METZ01_LOCUS189117</name>
</gene>
<accession>A0A382DF59</accession>
<feature type="region of interest" description="Disordered" evidence="1">
    <location>
        <begin position="1"/>
        <end position="34"/>
    </location>
</feature>
<proteinExistence type="predicted"/>